<sequence length="149" mass="15395">MLEDLSFEIDDSDVSASEIHALDALVTPAAVPPVAFGNPGYQLPSRVWHTMFACYAVFFTALAVATGGSGKALFAIVVSALYTTIYFGVASIGAGQAGREETSPLERGEPLQTWTGPMNAISVYAQILVVPLAVAGFGIGVATIALVSA</sequence>
<feature type="transmembrane region" description="Helical" evidence="1">
    <location>
        <begin position="72"/>
        <end position="94"/>
    </location>
</feature>
<reference evidence="2 3" key="1">
    <citation type="submission" date="2019-12" db="EMBL/GenBank/DDBJ databases">
        <title>Genomic-based taxomic classification of the family Erythrobacteraceae.</title>
        <authorList>
            <person name="Xu L."/>
        </authorList>
    </citation>
    <scope>NUCLEOTIDE SEQUENCE [LARGE SCALE GENOMIC DNA]</scope>
    <source>
        <strain evidence="2 3">LMG 29519</strain>
    </source>
</reference>
<feature type="transmembrane region" description="Helical" evidence="1">
    <location>
        <begin position="123"/>
        <end position="147"/>
    </location>
</feature>
<dbReference type="OrthoDB" id="7449199at2"/>
<keyword evidence="1" id="KW-1133">Transmembrane helix</keyword>
<dbReference type="Proteomes" id="UP000429229">
    <property type="component" value="Unassembled WGS sequence"/>
</dbReference>
<accession>A0A6I4U5G2</accession>
<organism evidence="2 3">
    <name type="scientific">Alteriqipengyuania halimionae</name>
    <dbReference type="NCBI Taxonomy" id="1926630"/>
    <lineage>
        <taxon>Bacteria</taxon>
        <taxon>Pseudomonadati</taxon>
        <taxon>Pseudomonadota</taxon>
        <taxon>Alphaproteobacteria</taxon>
        <taxon>Sphingomonadales</taxon>
        <taxon>Erythrobacteraceae</taxon>
        <taxon>Alteriqipengyuania</taxon>
    </lineage>
</organism>
<name>A0A6I4U5G2_9SPHN</name>
<keyword evidence="1" id="KW-0812">Transmembrane</keyword>
<evidence type="ECO:0000313" key="2">
    <source>
        <dbReference type="EMBL" id="MXP09692.1"/>
    </source>
</evidence>
<dbReference type="AlphaFoldDB" id="A0A6I4U5G2"/>
<keyword evidence="3" id="KW-1185">Reference proteome</keyword>
<protein>
    <submittedName>
        <fullName evidence="2">Uncharacterized protein</fullName>
    </submittedName>
</protein>
<keyword evidence="1" id="KW-0472">Membrane</keyword>
<comment type="caution">
    <text evidence="2">The sequence shown here is derived from an EMBL/GenBank/DDBJ whole genome shotgun (WGS) entry which is preliminary data.</text>
</comment>
<feature type="transmembrane region" description="Helical" evidence="1">
    <location>
        <begin position="47"/>
        <end position="65"/>
    </location>
</feature>
<evidence type="ECO:0000313" key="3">
    <source>
        <dbReference type="Proteomes" id="UP000429229"/>
    </source>
</evidence>
<evidence type="ECO:0000256" key="1">
    <source>
        <dbReference type="SAM" id="Phobius"/>
    </source>
</evidence>
<dbReference type="EMBL" id="WTYR01000001">
    <property type="protein sequence ID" value="MXP09692.1"/>
    <property type="molecule type" value="Genomic_DNA"/>
</dbReference>
<proteinExistence type="predicted"/>
<gene>
    <name evidence="2" type="ORF">GRI68_05825</name>
</gene>
<dbReference type="RefSeq" id="WP_160616370.1">
    <property type="nucleotide sequence ID" value="NZ_WTYR01000001.1"/>
</dbReference>